<reference evidence="10" key="2">
    <citation type="submission" date="2024-10" db="UniProtKB">
        <authorList>
            <consortium name="EnsemblProtists"/>
        </authorList>
    </citation>
    <scope>IDENTIFICATION</scope>
</reference>
<feature type="domain" description="Protein kinase" evidence="9">
    <location>
        <begin position="22"/>
        <end position="315"/>
    </location>
</feature>
<dbReference type="PROSITE" id="PS01351">
    <property type="entry name" value="MAPK"/>
    <property type="match status" value="1"/>
</dbReference>
<dbReference type="InterPro" id="IPR050117">
    <property type="entry name" value="MAPK"/>
</dbReference>
<dbReference type="PROSITE" id="PS50011">
    <property type="entry name" value="PROTEIN_KINASE_DOM"/>
    <property type="match status" value="1"/>
</dbReference>
<comment type="catalytic activity">
    <reaction evidence="8">
        <text>L-threonyl-[protein] + ATP = O-phospho-L-threonyl-[protein] + ADP + H(+)</text>
        <dbReference type="Rhea" id="RHEA:46608"/>
        <dbReference type="Rhea" id="RHEA-COMP:11060"/>
        <dbReference type="Rhea" id="RHEA-COMP:11605"/>
        <dbReference type="ChEBI" id="CHEBI:15378"/>
        <dbReference type="ChEBI" id="CHEBI:30013"/>
        <dbReference type="ChEBI" id="CHEBI:30616"/>
        <dbReference type="ChEBI" id="CHEBI:61977"/>
        <dbReference type="ChEBI" id="CHEBI:456216"/>
        <dbReference type="EC" id="2.7.11.24"/>
    </reaction>
</comment>
<evidence type="ECO:0000256" key="4">
    <source>
        <dbReference type="ARBA" id="ARBA00022777"/>
    </source>
</evidence>
<dbReference type="GeneID" id="19046327"/>
<dbReference type="GO" id="GO:0005524">
    <property type="term" value="F:ATP binding"/>
    <property type="evidence" value="ECO:0007669"/>
    <property type="project" value="UniProtKB-UniRule"/>
</dbReference>
<dbReference type="SUPFAM" id="SSF56112">
    <property type="entry name" value="Protein kinase-like (PK-like)"/>
    <property type="match status" value="1"/>
</dbReference>
<proteinExistence type="inferred from homology"/>
<evidence type="ECO:0000259" key="9">
    <source>
        <dbReference type="PROSITE" id="PS50011"/>
    </source>
</evidence>
<dbReference type="PROSITE" id="PS00108">
    <property type="entry name" value="PROTEIN_KINASE_ST"/>
    <property type="match status" value="1"/>
</dbReference>
<dbReference type="Gene3D" id="3.30.200.20">
    <property type="entry name" value="Phosphorylase Kinase, domain 1"/>
    <property type="match status" value="1"/>
</dbReference>
<reference evidence="11" key="1">
    <citation type="journal article" date="2013" name="Nature">
        <title>Pan genome of the phytoplankton Emiliania underpins its global distribution.</title>
        <authorList>
            <person name="Read B.A."/>
            <person name="Kegel J."/>
            <person name="Klute M.J."/>
            <person name="Kuo A."/>
            <person name="Lefebvre S.C."/>
            <person name="Maumus F."/>
            <person name="Mayer C."/>
            <person name="Miller J."/>
            <person name="Monier A."/>
            <person name="Salamov A."/>
            <person name="Young J."/>
            <person name="Aguilar M."/>
            <person name="Claverie J.M."/>
            <person name="Frickenhaus S."/>
            <person name="Gonzalez K."/>
            <person name="Herman E.K."/>
            <person name="Lin Y.C."/>
            <person name="Napier J."/>
            <person name="Ogata H."/>
            <person name="Sarno A.F."/>
            <person name="Shmutz J."/>
            <person name="Schroeder D."/>
            <person name="de Vargas C."/>
            <person name="Verret F."/>
            <person name="von Dassow P."/>
            <person name="Valentin K."/>
            <person name="Van de Peer Y."/>
            <person name="Wheeler G."/>
            <person name="Dacks J.B."/>
            <person name="Delwiche C.F."/>
            <person name="Dyhrman S.T."/>
            <person name="Glockner G."/>
            <person name="John U."/>
            <person name="Richards T."/>
            <person name="Worden A.Z."/>
            <person name="Zhang X."/>
            <person name="Grigoriev I.V."/>
            <person name="Allen A.E."/>
            <person name="Bidle K."/>
            <person name="Borodovsky M."/>
            <person name="Bowler C."/>
            <person name="Brownlee C."/>
            <person name="Cock J.M."/>
            <person name="Elias M."/>
            <person name="Gladyshev V.N."/>
            <person name="Groth M."/>
            <person name="Guda C."/>
            <person name="Hadaegh A."/>
            <person name="Iglesias-Rodriguez M.D."/>
            <person name="Jenkins J."/>
            <person name="Jones B.M."/>
            <person name="Lawson T."/>
            <person name="Leese F."/>
            <person name="Lindquist E."/>
            <person name="Lobanov A."/>
            <person name="Lomsadze A."/>
            <person name="Malik S.B."/>
            <person name="Marsh M.E."/>
            <person name="Mackinder L."/>
            <person name="Mock T."/>
            <person name="Mueller-Roeber B."/>
            <person name="Pagarete A."/>
            <person name="Parker M."/>
            <person name="Probert I."/>
            <person name="Quesneville H."/>
            <person name="Raines C."/>
            <person name="Rensing S.A."/>
            <person name="Riano-Pachon D.M."/>
            <person name="Richier S."/>
            <person name="Rokitta S."/>
            <person name="Shiraiwa Y."/>
            <person name="Soanes D.M."/>
            <person name="van der Giezen M."/>
            <person name="Wahlund T.M."/>
            <person name="Williams B."/>
            <person name="Wilson W."/>
            <person name="Wolfe G."/>
            <person name="Wurch L.L."/>
        </authorList>
    </citation>
    <scope>NUCLEOTIDE SEQUENCE</scope>
</reference>
<dbReference type="KEGG" id="ehx:EMIHUDRAFT_349986"/>
<organism evidence="10 11">
    <name type="scientific">Emiliania huxleyi (strain CCMP1516)</name>
    <dbReference type="NCBI Taxonomy" id="280463"/>
    <lineage>
        <taxon>Eukaryota</taxon>
        <taxon>Haptista</taxon>
        <taxon>Haptophyta</taxon>
        <taxon>Prymnesiophyceae</taxon>
        <taxon>Isochrysidales</taxon>
        <taxon>Noelaerhabdaceae</taxon>
        <taxon>Emiliania</taxon>
    </lineage>
</organism>
<dbReference type="HOGENOM" id="CLU_000288_181_1_1"/>
<protein>
    <recommendedName>
        <fullName evidence="8">Mitogen-activated protein kinase</fullName>
        <ecNumber evidence="8">2.7.11.24</ecNumber>
    </recommendedName>
</protein>
<evidence type="ECO:0000313" key="11">
    <source>
        <dbReference type="Proteomes" id="UP000013827"/>
    </source>
</evidence>
<accession>A0A0D3J491</accession>
<dbReference type="PROSITE" id="PS00107">
    <property type="entry name" value="PROTEIN_KINASE_ATP"/>
    <property type="match status" value="1"/>
</dbReference>
<evidence type="ECO:0000256" key="6">
    <source>
        <dbReference type="PROSITE-ProRule" id="PRU10141"/>
    </source>
</evidence>
<comment type="activity regulation">
    <text evidence="8">Activated by threonine and tyrosine phosphorylation.</text>
</comment>
<comment type="similarity">
    <text evidence="8">Belongs to the protein kinase superfamily. Ser/Thr protein kinase family. MAP kinase subfamily.</text>
</comment>
<dbReference type="InterPro" id="IPR011009">
    <property type="entry name" value="Kinase-like_dom_sf"/>
</dbReference>
<evidence type="ECO:0000313" key="10">
    <source>
        <dbReference type="EnsemblProtists" id="EOD18326"/>
    </source>
</evidence>
<dbReference type="EnsemblProtists" id="EOD18326">
    <property type="protein sequence ID" value="EOD18326"/>
    <property type="gene ID" value="EMIHUDRAFT_349986"/>
</dbReference>
<dbReference type="PaxDb" id="2903-EOD18326"/>
<dbReference type="eggNOG" id="KOG0660">
    <property type="taxonomic scope" value="Eukaryota"/>
</dbReference>
<sequence>MAGPGKRQYVVKGTTFEVDVRYEVRKGVGQGAYGLICAAKDTKDGDQVAIKKITNAFEDAVDCKRMLREMRLLQHFKHENVLCLRDIMNPDKSIDEWKDVYLVTELMDTDLHYIIHSKQALSDDHIQYFMYQILRGLKAVHAAKVLHRDLKPGNLLVNKNCDLKICDFGLARGVDPSQKGVQQAALTEYVVTRWYRAPELLVENETYGPGIDIWSVGCILAEFLGRKALFPGRDYLQQLRLIIEALGPPSDEDLNTINNPQAVEYIKALPKRKAVNFASLYPNANKAAIDLLQRMLAFDARKRISAAESLEHEYLVALHNVNDEPDAPPFDFHFEKDDITERQLRGLIWDQLRNFHPEVRSAAELQSV</sequence>
<evidence type="ECO:0000256" key="8">
    <source>
        <dbReference type="RuleBase" id="RU361165"/>
    </source>
</evidence>
<dbReference type="EC" id="2.7.11.24" evidence="8"/>
<evidence type="ECO:0000256" key="1">
    <source>
        <dbReference type="ARBA" id="ARBA00022527"/>
    </source>
</evidence>
<dbReference type="SMART" id="SM00220">
    <property type="entry name" value="S_TKc"/>
    <property type="match status" value="1"/>
</dbReference>
<keyword evidence="3 6" id="KW-0547">Nucleotide-binding</keyword>
<evidence type="ECO:0000256" key="3">
    <source>
        <dbReference type="ARBA" id="ARBA00022741"/>
    </source>
</evidence>
<dbReference type="InterPro" id="IPR000719">
    <property type="entry name" value="Prot_kinase_dom"/>
</dbReference>
<evidence type="ECO:0000256" key="7">
    <source>
        <dbReference type="RuleBase" id="RU000304"/>
    </source>
</evidence>
<feature type="binding site" evidence="6">
    <location>
        <position position="52"/>
    </location>
    <ligand>
        <name>ATP</name>
        <dbReference type="ChEBI" id="CHEBI:30616"/>
    </ligand>
</feature>
<dbReference type="InterPro" id="IPR003527">
    <property type="entry name" value="MAP_kinase_CS"/>
</dbReference>
<dbReference type="Gene3D" id="1.10.510.10">
    <property type="entry name" value="Transferase(Phosphotransferase) domain 1"/>
    <property type="match status" value="1"/>
</dbReference>
<dbReference type="GO" id="GO:0004707">
    <property type="term" value="F:MAP kinase activity"/>
    <property type="evidence" value="ECO:0007669"/>
    <property type="project" value="UniProtKB-EC"/>
</dbReference>
<dbReference type="STRING" id="2903.R1E5H9"/>
<keyword evidence="4 8" id="KW-0418">Kinase</keyword>
<dbReference type="FunFam" id="3.30.200.20:FF:000046">
    <property type="entry name" value="Mitogen-activated protein kinase"/>
    <property type="match status" value="1"/>
</dbReference>
<comment type="cofactor">
    <cofactor evidence="8">
        <name>Mg(2+)</name>
        <dbReference type="ChEBI" id="CHEBI:18420"/>
    </cofactor>
</comment>
<keyword evidence="5 6" id="KW-0067">ATP-binding</keyword>
<keyword evidence="2 8" id="KW-0808">Transferase</keyword>
<name>A0A0D3J491_EMIH1</name>
<evidence type="ECO:0000256" key="2">
    <source>
        <dbReference type="ARBA" id="ARBA00022679"/>
    </source>
</evidence>
<dbReference type="FunFam" id="1.10.510.10:FF:000013">
    <property type="entry name" value="Mitogen-activated protein kinase"/>
    <property type="match status" value="1"/>
</dbReference>
<dbReference type="AlphaFoldDB" id="A0A0D3J491"/>
<keyword evidence="1 7" id="KW-0723">Serine/threonine-protein kinase</keyword>
<dbReference type="InterPro" id="IPR008271">
    <property type="entry name" value="Ser/Thr_kinase_AS"/>
</dbReference>
<evidence type="ECO:0000256" key="5">
    <source>
        <dbReference type="ARBA" id="ARBA00022840"/>
    </source>
</evidence>
<dbReference type="RefSeq" id="XP_005770755.1">
    <property type="nucleotide sequence ID" value="XM_005770698.1"/>
</dbReference>
<dbReference type="CDD" id="cd07834">
    <property type="entry name" value="STKc_MAPK"/>
    <property type="match status" value="1"/>
</dbReference>
<dbReference type="OMA" id="SFFDFDY"/>
<keyword evidence="8" id="KW-0460">Magnesium</keyword>
<dbReference type="Pfam" id="PF00069">
    <property type="entry name" value="Pkinase"/>
    <property type="match status" value="1"/>
</dbReference>
<keyword evidence="11" id="KW-1185">Reference proteome</keyword>
<dbReference type="InterPro" id="IPR017441">
    <property type="entry name" value="Protein_kinase_ATP_BS"/>
</dbReference>
<dbReference type="PANTHER" id="PTHR24055">
    <property type="entry name" value="MITOGEN-ACTIVATED PROTEIN KINASE"/>
    <property type="match status" value="1"/>
</dbReference>
<dbReference type="Proteomes" id="UP000013827">
    <property type="component" value="Unassembled WGS sequence"/>
</dbReference>